<name>A0A6C0C0R3_9ZZZZ</name>
<protein>
    <submittedName>
        <fullName evidence="1">Uncharacterized protein</fullName>
    </submittedName>
</protein>
<reference evidence="1" key="1">
    <citation type="journal article" date="2020" name="Nature">
        <title>Giant virus diversity and host interactions through global metagenomics.</title>
        <authorList>
            <person name="Schulz F."/>
            <person name="Roux S."/>
            <person name="Paez-Espino D."/>
            <person name="Jungbluth S."/>
            <person name="Walsh D.A."/>
            <person name="Denef V.J."/>
            <person name="McMahon K.D."/>
            <person name="Konstantinidis K.T."/>
            <person name="Eloe-Fadrosh E.A."/>
            <person name="Kyrpides N.C."/>
            <person name="Woyke T."/>
        </authorList>
    </citation>
    <scope>NUCLEOTIDE SEQUENCE</scope>
    <source>
        <strain evidence="1">GVMAG-M-3300020182-33</strain>
    </source>
</reference>
<dbReference type="EMBL" id="MN739307">
    <property type="protein sequence ID" value="QHS97892.1"/>
    <property type="molecule type" value="Genomic_DNA"/>
</dbReference>
<organism evidence="1">
    <name type="scientific">viral metagenome</name>
    <dbReference type="NCBI Taxonomy" id="1070528"/>
    <lineage>
        <taxon>unclassified sequences</taxon>
        <taxon>metagenomes</taxon>
        <taxon>organismal metagenomes</taxon>
    </lineage>
</organism>
<proteinExistence type="predicted"/>
<evidence type="ECO:0000313" key="1">
    <source>
        <dbReference type="EMBL" id="QHS97892.1"/>
    </source>
</evidence>
<accession>A0A6C0C0R3</accession>
<dbReference type="AlphaFoldDB" id="A0A6C0C0R3"/>
<sequence length="142" mass="15436">MTSTPPPYQKTAMHTSEPKQAFCNSAWGQPWNIGNWSQLGLGPFDSTDLLQHQRSLVPLCIAPSGTLGPLQQETSVVPCLSCPQGYELSSDRQTMQCRPSGYCNAAECEACQIQTTQPYFTGSCKACISYGCDPNSNRCSCN</sequence>